<keyword evidence="11" id="KW-0411">Iron-sulfur</keyword>
<evidence type="ECO:0000256" key="8">
    <source>
        <dbReference type="ARBA" id="ARBA00022763"/>
    </source>
</evidence>
<evidence type="ECO:0000313" key="17">
    <source>
        <dbReference type="Proteomes" id="UP000053470"/>
    </source>
</evidence>
<dbReference type="Gene3D" id="3.90.79.10">
    <property type="entry name" value="Nucleoside Triphosphate Pyrophosphohydrolase"/>
    <property type="match status" value="1"/>
</dbReference>
<dbReference type="Pfam" id="PF00633">
    <property type="entry name" value="HHH"/>
    <property type="match status" value="1"/>
</dbReference>
<evidence type="ECO:0000256" key="1">
    <source>
        <dbReference type="ARBA" id="ARBA00000843"/>
    </source>
</evidence>
<evidence type="ECO:0000259" key="15">
    <source>
        <dbReference type="SMART" id="SM00478"/>
    </source>
</evidence>
<proteinExistence type="inferred from homology"/>
<evidence type="ECO:0000256" key="13">
    <source>
        <dbReference type="ARBA" id="ARBA00023295"/>
    </source>
</evidence>
<dbReference type="EMBL" id="LN651282">
    <property type="protein sequence ID" value="CEJ18251.1"/>
    <property type="molecule type" value="Genomic_DNA"/>
</dbReference>
<keyword evidence="13 14" id="KW-0326">Glycosidase</keyword>
<evidence type="ECO:0000256" key="6">
    <source>
        <dbReference type="ARBA" id="ARBA00022485"/>
    </source>
</evidence>
<dbReference type="Pfam" id="PF00730">
    <property type="entry name" value="HhH-GPD"/>
    <property type="match status" value="1"/>
</dbReference>
<comment type="cofactor">
    <cofactor evidence="14">
        <name>[4Fe-4S] cluster</name>
        <dbReference type="ChEBI" id="CHEBI:49883"/>
    </cofactor>
    <text evidence="14">Binds 1 [4Fe-4S] cluster.</text>
</comment>
<dbReference type="Gene3D" id="1.10.340.30">
    <property type="entry name" value="Hypothetical protein, domain 2"/>
    <property type="match status" value="1"/>
</dbReference>
<dbReference type="NCBIfam" id="TIGR01084">
    <property type="entry name" value="mutY"/>
    <property type="match status" value="1"/>
</dbReference>
<sequence>MTHRQQDRSQWKGRLRAPFSFRYDPGQRSPSACRFLIITRMTATPRRPRRAAPPAPALPTLPDDFAVRVIAWQRRHGRHHLPWQNTGDAYRVWLSEIMLQQTQVSAVLGYYARFVERFPTVQALAAAPADDVMAAWAGLGYYTRARNLHRCAQIVVAEHGGVFPRDPEALAALPGIGRSTAAAIAAFSYGVRAAILDGNVKRVFARVFGIDGFPGDKRVEETMWRIAEAVLPSADGIQSYTQGLMDLGATVCTRGKAACLTGERACPLESLCEARRTGRVMELPVPRPRKAIPERAATLLMALHDGAVLLQRRPQRGIWGGLWSLPLVGDMDAALDAHPAASDEARAVAQAYGKVSSIEPAGVLMHTFTHFRLQMHLLRVEIGQTAALDDDWRWVPLARLDAVGMPAPVKLALEMLAQPSLV</sequence>
<dbReference type="InterPro" id="IPR029119">
    <property type="entry name" value="MutY_C"/>
</dbReference>
<dbReference type="CDD" id="cd00056">
    <property type="entry name" value="ENDO3c"/>
    <property type="match status" value="1"/>
</dbReference>
<dbReference type="GO" id="GO:0006284">
    <property type="term" value="P:base-excision repair"/>
    <property type="evidence" value="ECO:0007669"/>
    <property type="project" value="UniProtKB-UniRule"/>
</dbReference>
<feature type="domain" description="HhH-GPD" evidence="15">
    <location>
        <begin position="98"/>
        <end position="250"/>
    </location>
</feature>
<dbReference type="PANTHER" id="PTHR42944">
    <property type="entry name" value="ADENINE DNA GLYCOSYLASE"/>
    <property type="match status" value="1"/>
</dbReference>
<comment type="catalytic activity">
    <reaction evidence="1 14">
        <text>Hydrolyzes free adenine bases from 7,8-dihydro-8-oxoguanine:adenine mismatched double-stranded DNA, leaving an apurinic site.</text>
        <dbReference type="EC" id="3.2.2.31"/>
    </reaction>
</comment>
<keyword evidence="12" id="KW-0234">DNA repair</keyword>
<evidence type="ECO:0000313" key="16">
    <source>
        <dbReference type="EMBL" id="CEJ18251.1"/>
    </source>
</evidence>
<dbReference type="GO" id="GO:0046872">
    <property type="term" value="F:metal ion binding"/>
    <property type="evidence" value="ECO:0007669"/>
    <property type="project" value="UniProtKB-UniRule"/>
</dbReference>
<evidence type="ECO:0000256" key="9">
    <source>
        <dbReference type="ARBA" id="ARBA00022801"/>
    </source>
</evidence>
<accession>A0ABF7R9S1</accession>
<dbReference type="AlphaFoldDB" id="A0ABF7R9S1"/>
<dbReference type="InterPro" id="IPR011257">
    <property type="entry name" value="DNA_glycosylase"/>
</dbReference>
<dbReference type="SUPFAM" id="SSF55811">
    <property type="entry name" value="Nudix"/>
    <property type="match status" value="1"/>
</dbReference>
<dbReference type="PROSITE" id="PS01155">
    <property type="entry name" value="ENDONUCLEASE_III_2"/>
    <property type="match status" value="1"/>
</dbReference>
<dbReference type="InterPro" id="IPR004036">
    <property type="entry name" value="Endonuclease-III-like_CS2"/>
</dbReference>
<dbReference type="InterPro" id="IPR003265">
    <property type="entry name" value="HhH-GPD_domain"/>
</dbReference>
<dbReference type="Pfam" id="PF14815">
    <property type="entry name" value="NUDIX_4"/>
    <property type="match status" value="1"/>
</dbReference>
<protein>
    <recommendedName>
        <fullName evidence="5 14">Adenine DNA glycosylase</fullName>
        <ecNumber evidence="4 14">3.2.2.31</ecNumber>
    </recommendedName>
</protein>
<keyword evidence="9" id="KW-0378">Hydrolase</keyword>
<comment type="function">
    <text evidence="2">Adenine glycosylase active on G-A mispairs. MutY also corrects error-prone DNA synthesis past GO lesions which are due to the oxidatively damaged form of guanine: 7,8-dihydro-8-oxoguanine (8-oxo-dGTP).</text>
</comment>
<dbReference type="Gene3D" id="1.10.1670.10">
    <property type="entry name" value="Helix-hairpin-Helix base-excision DNA repair enzymes (C-terminal)"/>
    <property type="match status" value="1"/>
</dbReference>
<dbReference type="GO" id="GO:0000701">
    <property type="term" value="F:purine-specific mismatch base pair DNA N-glycosylase activity"/>
    <property type="evidence" value="ECO:0007669"/>
    <property type="project" value="UniProtKB-EC"/>
</dbReference>
<dbReference type="InterPro" id="IPR000445">
    <property type="entry name" value="HhH_motif"/>
</dbReference>
<dbReference type="InterPro" id="IPR023170">
    <property type="entry name" value="HhH_base_excis_C"/>
</dbReference>
<name>A0ABF7R9S1_RALSL</name>
<keyword evidence="10 14" id="KW-0408">Iron</keyword>
<evidence type="ECO:0000256" key="14">
    <source>
        <dbReference type="RuleBase" id="RU365096"/>
    </source>
</evidence>
<dbReference type="EC" id="3.2.2.31" evidence="4 14"/>
<dbReference type="Proteomes" id="UP000053470">
    <property type="component" value="Unassembled WGS sequence"/>
</dbReference>
<evidence type="ECO:0000256" key="2">
    <source>
        <dbReference type="ARBA" id="ARBA00002933"/>
    </source>
</evidence>
<dbReference type="InterPro" id="IPR005760">
    <property type="entry name" value="A/G_AdeGlyc_MutY"/>
</dbReference>
<keyword evidence="8 14" id="KW-0227">DNA damage</keyword>
<evidence type="ECO:0000256" key="12">
    <source>
        <dbReference type="ARBA" id="ARBA00023204"/>
    </source>
</evidence>
<evidence type="ECO:0000256" key="3">
    <source>
        <dbReference type="ARBA" id="ARBA00008343"/>
    </source>
</evidence>
<keyword evidence="17" id="KW-1185">Reference proteome</keyword>
<dbReference type="InterPro" id="IPR015797">
    <property type="entry name" value="NUDIX_hydrolase-like_dom_sf"/>
</dbReference>
<dbReference type="PANTHER" id="PTHR42944:SF1">
    <property type="entry name" value="ADENINE DNA GLYCOSYLASE"/>
    <property type="match status" value="1"/>
</dbReference>
<evidence type="ECO:0000256" key="4">
    <source>
        <dbReference type="ARBA" id="ARBA00012045"/>
    </source>
</evidence>
<evidence type="ECO:0000256" key="11">
    <source>
        <dbReference type="ARBA" id="ARBA00023014"/>
    </source>
</evidence>
<dbReference type="InterPro" id="IPR044298">
    <property type="entry name" value="MIG/MutY"/>
</dbReference>
<evidence type="ECO:0000256" key="7">
    <source>
        <dbReference type="ARBA" id="ARBA00022723"/>
    </source>
</evidence>
<keyword evidence="6" id="KW-0004">4Fe-4S</keyword>
<dbReference type="SUPFAM" id="SSF48150">
    <property type="entry name" value="DNA-glycosylase"/>
    <property type="match status" value="1"/>
</dbReference>
<reference evidence="16" key="2">
    <citation type="submission" date="2022-04" db="EMBL/GenBank/DDBJ databases">
        <title>Genomic draft of R. solanacearum strain IPO1609, a phylotype IIB1/biovar 2/race 3 strain isolated from potato in Europe.</title>
        <authorList>
            <person name="Boucher C."/>
            <person name="Carrere S."/>
            <person name="Dossat C."/>
            <person name="Elbaz M."/>
            <person name="Genin S."/>
            <person name="Gouzy J."/>
            <person name="Prior P."/>
            <person name="Segurens B."/>
            <person name="Wincker P."/>
        </authorList>
    </citation>
    <scope>NUCLEOTIDE SEQUENCE</scope>
    <source>
        <strain evidence="16">IPO1609</strain>
    </source>
</reference>
<reference evidence="16" key="1">
    <citation type="submission" date="2014-11" db="EMBL/GenBank/DDBJ databases">
        <authorList>
            <person name="Genoscope - CEA"/>
        </authorList>
    </citation>
    <scope>NUCLEOTIDE SEQUENCE</scope>
    <source>
        <strain evidence="16">IPO1609</strain>
    </source>
</reference>
<evidence type="ECO:0000256" key="10">
    <source>
        <dbReference type="ARBA" id="ARBA00023004"/>
    </source>
</evidence>
<dbReference type="GO" id="GO:0051539">
    <property type="term" value="F:4 iron, 4 sulfur cluster binding"/>
    <property type="evidence" value="ECO:0007669"/>
    <property type="project" value="UniProtKB-UniRule"/>
</dbReference>
<comment type="similarity">
    <text evidence="3 14">Belongs to the Nth/MutY family.</text>
</comment>
<dbReference type="FunFam" id="1.10.340.30:FF:000002">
    <property type="entry name" value="Adenine DNA glycosylase"/>
    <property type="match status" value="1"/>
</dbReference>
<dbReference type="CDD" id="cd03431">
    <property type="entry name" value="NUDIX_DNA_Glycosylase_C-MutY"/>
    <property type="match status" value="1"/>
</dbReference>
<dbReference type="SMART" id="SM00478">
    <property type="entry name" value="ENDO3c"/>
    <property type="match status" value="1"/>
</dbReference>
<gene>
    <name evidence="16" type="primary">mutY</name>
    <name evidence="16" type="ORF">RSIPO_00429</name>
</gene>
<keyword evidence="7" id="KW-0479">Metal-binding</keyword>
<evidence type="ECO:0000256" key="5">
    <source>
        <dbReference type="ARBA" id="ARBA00022023"/>
    </source>
</evidence>
<organism evidence="16 17">
    <name type="scientific">Ralstonia solanacearum IPO1609</name>
    <dbReference type="NCBI Taxonomy" id="564066"/>
    <lineage>
        <taxon>Bacteria</taxon>
        <taxon>Pseudomonadati</taxon>
        <taxon>Pseudomonadota</taxon>
        <taxon>Betaproteobacteria</taxon>
        <taxon>Burkholderiales</taxon>
        <taxon>Burkholderiaceae</taxon>
        <taxon>Ralstonia</taxon>
        <taxon>Ralstonia solanacearum species complex</taxon>
    </lineage>
</organism>